<reference evidence="1 2" key="1">
    <citation type="submission" date="2017-12" db="EMBL/GenBank/DDBJ databases">
        <title>Sequencing, de novo assembly and annotation of complete genome of a new Thraustochytrid species, strain FCC1311.</title>
        <authorList>
            <person name="Sedici K."/>
            <person name="Godart F."/>
            <person name="Aiese Cigliano R."/>
            <person name="Sanseverino W."/>
            <person name="Barakat M."/>
            <person name="Ortet P."/>
            <person name="Marechal E."/>
            <person name="Cagnac O."/>
            <person name="Amato A."/>
        </authorList>
    </citation>
    <scope>NUCLEOTIDE SEQUENCE [LARGE SCALE GENOMIC DNA]</scope>
</reference>
<dbReference type="EMBL" id="BEYU01000162">
    <property type="protein sequence ID" value="GBG33550.1"/>
    <property type="molecule type" value="Genomic_DNA"/>
</dbReference>
<dbReference type="InParanoid" id="A0A2R5GRS4"/>
<organism evidence="1 2">
    <name type="scientific">Hondaea fermentalgiana</name>
    <dbReference type="NCBI Taxonomy" id="2315210"/>
    <lineage>
        <taxon>Eukaryota</taxon>
        <taxon>Sar</taxon>
        <taxon>Stramenopiles</taxon>
        <taxon>Bigyra</taxon>
        <taxon>Labyrinthulomycetes</taxon>
        <taxon>Thraustochytrida</taxon>
        <taxon>Thraustochytriidae</taxon>
        <taxon>Hondaea</taxon>
    </lineage>
</organism>
<dbReference type="AlphaFoldDB" id="A0A2R5GRS4"/>
<keyword evidence="2" id="KW-1185">Reference proteome</keyword>
<name>A0A2R5GRS4_9STRA</name>
<comment type="caution">
    <text evidence="1">The sequence shown here is derived from an EMBL/GenBank/DDBJ whole genome shotgun (WGS) entry which is preliminary data.</text>
</comment>
<gene>
    <name evidence="1" type="ORF">FCC1311_097732</name>
</gene>
<accession>A0A2R5GRS4</accession>
<evidence type="ECO:0000313" key="1">
    <source>
        <dbReference type="EMBL" id="GBG33550.1"/>
    </source>
</evidence>
<dbReference type="Proteomes" id="UP000241890">
    <property type="component" value="Unassembled WGS sequence"/>
</dbReference>
<protein>
    <submittedName>
        <fullName evidence="1">Uncharacterized protein</fullName>
    </submittedName>
</protein>
<evidence type="ECO:0000313" key="2">
    <source>
        <dbReference type="Proteomes" id="UP000241890"/>
    </source>
</evidence>
<proteinExistence type="predicted"/>
<sequence length="205" mass="23478">MALANLDWADMATPGLVEGVLPLFFVFTTLEDADTTQIVEMHPRQPSETRDSVAEFMEFDRALMERLPIECLLVCLLHDRGAGIWRHLDEYNHVLYFVGSWDILALWTLDYVLKVAAKLPPMPSNKLDRGQETPARHRELALAYVRQILDAGWPHAPFADPRMKSPWAFYADQYSVADIRGICVFFYEYIAQHCREAFSSEEPGA</sequence>